<accession>A0ABP5BBE5</accession>
<feature type="signal peptide" evidence="2">
    <location>
        <begin position="1"/>
        <end position="26"/>
    </location>
</feature>
<feature type="region of interest" description="Disordered" evidence="1">
    <location>
        <begin position="390"/>
        <end position="413"/>
    </location>
</feature>
<protein>
    <recommendedName>
        <fullName evidence="3">PET hydrolase/cutinase-like domain-containing protein</fullName>
    </recommendedName>
</protein>
<dbReference type="Gene3D" id="3.40.50.1820">
    <property type="entry name" value="alpha/beta hydrolase"/>
    <property type="match status" value="1"/>
</dbReference>
<reference evidence="5" key="1">
    <citation type="journal article" date="2019" name="Int. J. Syst. Evol. Microbiol.">
        <title>The Global Catalogue of Microorganisms (GCM) 10K type strain sequencing project: providing services to taxonomists for standard genome sequencing and annotation.</title>
        <authorList>
            <consortium name="The Broad Institute Genomics Platform"/>
            <consortium name="The Broad Institute Genome Sequencing Center for Infectious Disease"/>
            <person name="Wu L."/>
            <person name="Ma J."/>
        </authorList>
    </citation>
    <scope>NUCLEOTIDE SEQUENCE [LARGE SCALE GENOMIC DNA]</scope>
    <source>
        <strain evidence="5">JCM 14545</strain>
    </source>
</reference>
<comment type="caution">
    <text evidence="4">The sequence shown here is derived from an EMBL/GenBank/DDBJ whole genome shotgun (WGS) entry which is preliminary data.</text>
</comment>
<dbReference type="InterPro" id="IPR029058">
    <property type="entry name" value="AB_hydrolase_fold"/>
</dbReference>
<keyword evidence="2" id="KW-0732">Signal</keyword>
<evidence type="ECO:0000313" key="4">
    <source>
        <dbReference type="EMBL" id="GAA1938269.1"/>
    </source>
</evidence>
<feature type="chain" id="PRO_5046850095" description="PET hydrolase/cutinase-like domain-containing protein" evidence="2">
    <location>
        <begin position="27"/>
        <end position="778"/>
    </location>
</feature>
<proteinExistence type="predicted"/>
<organism evidence="4 5">
    <name type="scientific">Amycolatopsis minnesotensis</name>
    <dbReference type="NCBI Taxonomy" id="337894"/>
    <lineage>
        <taxon>Bacteria</taxon>
        <taxon>Bacillati</taxon>
        <taxon>Actinomycetota</taxon>
        <taxon>Actinomycetes</taxon>
        <taxon>Pseudonocardiales</taxon>
        <taxon>Pseudonocardiaceae</taxon>
        <taxon>Amycolatopsis</taxon>
    </lineage>
</organism>
<dbReference type="Pfam" id="PF12740">
    <property type="entry name" value="PETase"/>
    <property type="match status" value="1"/>
</dbReference>
<dbReference type="InterPro" id="IPR041127">
    <property type="entry name" value="PET_hydrolase/cutinase-like"/>
</dbReference>
<evidence type="ECO:0000256" key="1">
    <source>
        <dbReference type="SAM" id="MobiDB-lite"/>
    </source>
</evidence>
<dbReference type="Proteomes" id="UP001501116">
    <property type="component" value="Unassembled WGS sequence"/>
</dbReference>
<sequence>MRHWARVLRTAIAAGAVLTMTSTTSAAASPAEPDGTSWSVTPVGGGHQVTLHLPRQLDTRDAAPEIAVNGRSVGVAQESPDHRTLTVVTDDPAAAHPSTVRLAWNGETSGATPRTTQRGAAPAPGKPTPDPTTPGRYRTTRADYDFGDTALTLSGLGGKAVEERAAVWMPVASGERPVAIFLHGRHEACYDAAAGTVDNDHWPCASGFAPVPSYRGYDRAAEALASQGYVVVSISADGINVYDNPSRNDLGASARGQLVLDHLDLLAKANAGRAPGVSPSLRGKLDLNDVGLMGHSRGGEGVVKAALMNAALPHPYGIKAVLPLAPTNFTREALPDVPMAAVLPYCDGDVSDDEGQHYYDDSRYAGRDNVMRASLLVMGANHNFFNTEWTPGSSAAPAQDDWQDEKDPTCGSDSPTTIRLTGAQQNQVGASYIAGFFRLVLGHEDAFLPMFSGNSGSAVTVGAATVLQESQSPASDRLDVAPLQEQARSVRFSGSATGAYCASMTGRSPQSGLPSCTESPDADKFPSLAPAIFADNVTATPMLHLTWTGTGTMTADVPRHDVSRYAALTIRAAIDDASPSADLKLTVADGAGRSQSTTLSALSSAMTALPGANDKLPKTWLESVRWPVSDLTQVDTHDIRSVALSTATPSGGVFLSDLAFQTAAVGAGGPSRLPRVSVEDTTADPGTTATVRLTLSEASRVPVVANVQALAGAQITGTAWRVVIPPGRTSATVEVPVAAGPVKPPAADKAYLVFLAATENAVVGQDFAHITVHNQPAT</sequence>
<feature type="compositionally biased region" description="Polar residues" evidence="1">
    <location>
        <begin position="106"/>
        <end position="118"/>
    </location>
</feature>
<keyword evidence="5" id="KW-1185">Reference proteome</keyword>
<dbReference type="EMBL" id="BAAANN010000001">
    <property type="protein sequence ID" value="GAA1938269.1"/>
    <property type="molecule type" value="Genomic_DNA"/>
</dbReference>
<evidence type="ECO:0000259" key="3">
    <source>
        <dbReference type="Pfam" id="PF12740"/>
    </source>
</evidence>
<evidence type="ECO:0000256" key="2">
    <source>
        <dbReference type="SAM" id="SignalP"/>
    </source>
</evidence>
<feature type="domain" description="PET hydrolase/cutinase-like" evidence="3">
    <location>
        <begin position="222"/>
        <end position="386"/>
    </location>
</feature>
<name>A0ABP5BBE5_9PSEU</name>
<dbReference type="SUPFAM" id="SSF53474">
    <property type="entry name" value="alpha/beta-Hydrolases"/>
    <property type="match status" value="1"/>
</dbReference>
<gene>
    <name evidence="4" type="ORF">GCM10009754_01610</name>
</gene>
<evidence type="ECO:0000313" key="5">
    <source>
        <dbReference type="Proteomes" id="UP001501116"/>
    </source>
</evidence>
<feature type="region of interest" description="Disordered" evidence="1">
    <location>
        <begin position="99"/>
        <end position="140"/>
    </location>
</feature>